<organism evidence="1 2">
    <name type="scientific">Stylosanthes scabra</name>
    <dbReference type="NCBI Taxonomy" id="79078"/>
    <lineage>
        <taxon>Eukaryota</taxon>
        <taxon>Viridiplantae</taxon>
        <taxon>Streptophyta</taxon>
        <taxon>Embryophyta</taxon>
        <taxon>Tracheophyta</taxon>
        <taxon>Spermatophyta</taxon>
        <taxon>Magnoliopsida</taxon>
        <taxon>eudicotyledons</taxon>
        <taxon>Gunneridae</taxon>
        <taxon>Pentapetalae</taxon>
        <taxon>rosids</taxon>
        <taxon>fabids</taxon>
        <taxon>Fabales</taxon>
        <taxon>Fabaceae</taxon>
        <taxon>Papilionoideae</taxon>
        <taxon>50 kb inversion clade</taxon>
        <taxon>dalbergioids sensu lato</taxon>
        <taxon>Dalbergieae</taxon>
        <taxon>Pterocarpus clade</taxon>
        <taxon>Stylosanthes</taxon>
    </lineage>
</organism>
<name>A0ABU6ZBC0_9FABA</name>
<reference evidence="1 2" key="1">
    <citation type="journal article" date="2023" name="Plants (Basel)">
        <title>Bridging the Gap: Combining Genomics and Transcriptomics Approaches to Understand Stylosanthes scabra, an Orphan Legume from the Brazilian Caatinga.</title>
        <authorList>
            <person name="Ferreira-Neto J.R.C."/>
            <person name="da Silva M.D."/>
            <person name="Binneck E."/>
            <person name="de Melo N.F."/>
            <person name="da Silva R.H."/>
            <person name="de Melo A.L.T.M."/>
            <person name="Pandolfi V."/>
            <person name="Bustamante F.O."/>
            <person name="Brasileiro-Vidal A.C."/>
            <person name="Benko-Iseppon A.M."/>
        </authorList>
    </citation>
    <scope>NUCLEOTIDE SEQUENCE [LARGE SCALE GENOMIC DNA]</scope>
    <source>
        <tissue evidence="1">Leaves</tissue>
    </source>
</reference>
<keyword evidence="2" id="KW-1185">Reference proteome</keyword>
<proteinExistence type="predicted"/>
<sequence length="50" mass="5920">MEPLIYAQMLELTYSYAWRLHMCTHRCRDQQLGMPPTLGCVRMAPWDAYA</sequence>
<dbReference type="Proteomes" id="UP001341840">
    <property type="component" value="Unassembled WGS sequence"/>
</dbReference>
<evidence type="ECO:0000313" key="1">
    <source>
        <dbReference type="EMBL" id="MED6218855.1"/>
    </source>
</evidence>
<protein>
    <submittedName>
        <fullName evidence="1">Uncharacterized protein</fullName>
    </submittedName>
</protein>
<accession>A0ABU6ZBC0</accession>
<evidence type="ECO:0000313" key="2">
    <source>
        <dbReference type="Proteomes" id="UP001341840"/>
    </source>
</evidence>
<comment type="caution">
    <text evidence="1">The sequence shown here is derived from an EMBL/GenBank/DDBJ whole genome shotgun (WGS) entry which is preliminary data.</text>
</comment>
<gene>
    <name evidence="1" type="ORF">PIB30_030414</name>
</gene>
<dbReference type="EMBL" id="JASCZI010271987">
    <property type="protein sequence ID" value="MED6218855.1"/>
    <property type="molecule type" value="Genomic_DNA"/>
</dbReference>